<evidence type="ECO:0000313" key="4">
    <source>
        <dbReference type="Proteomes" id="UP000798046"/>
    </source>
</evidence>
<organism evidence="3 4">
    <name type="scientific">Oryzomonas sagensis</name>
    <dbReference type="NCBI Taxonomy" id="2603857"/>
    <lineage>
        <taxon>Bacteria</taxon>
        <taxon>Pseudomonadati</taxon>
        <taxon>Thermodesulfobacteriota</taxon>
        <taxon>Desulfuromonadia</taxon>
        <taxon>Geobacterales</taxon>
        <taxon>Geobacteraceae</taxon>
        <taxon>Oryzomonas</taxon>
    </lineage>
</organism>
<comment type="caution">
    <text evidence="3">The sequence shown here is derived from an EMBL/GenBank/DDBJ whole genome shotgun (WGS) entry which is preliminary data.</text>
</comment>
<dbReference type="EMBL" id="VZRA01000001">
    <property type="protein sequence ID" value="KAB0672415.1"/>
    <property type="molecule type" value="Genomic_DNA"/>
</dbReference>
<keyword evidence="2" id="KW-0732">Signal</keyword>
<proteinExistence type="predicted"/>
<feature type="region of interest" description="Disordered" evidence="1">
    <location>
        <begin position="76"/>
        <end position="125"/>
    </location>
</feature>
<name>A0ABQ6TU18_9BACT</name>
<keyword evidence="4" id="KW-1185">Reference proteome</keyword>
<dbReference type="RefSeq" id="WP_151156302.1">
    <property type="nucleotide sequence ID" value="NZ_VZRA01000001.1"/>
</dbReference>
<evidence type="ECO:0000313" key="3">
    <source>
        <dbReference type="EMBL" id="KAB0672415.1"/>
    </source>
</evidence>
<sequence>MTRTQVTLTIALVLSGFTTAHASDTCRVTEYPDRIEASCMGNPAPAPAPPEASAAPVAAPTVEAVPKEPAAVVSSVPSAHSGFAEPAPDSPLPQTTGGRQQRRMATDTMENAKAARLQKIMNSRP</sequence>
<dbReference type="Proteomes" id="UP000798046">
    <property type="component" value="Unassembled WGS sequence"/>
</dbReference>
<accession>A0ABQ6TU18</accession>
<feature type="chain" id="PRO_5045710286" evidence="2">
    <location>
        <begin position="23"/>
        <end position="125"/>
    </location>
</feature>
<feature type="compositionally biased region" description="Low complexity" evidence="1">
    <location>
        <begin position="51"/>
        <end position="60"/>
    </location>
</feature>
<feature type="signal peptide" evidence="2">
    <location>
        <begin position="1"/>
        <end position="22"/>
    </location>
</feature>
<reference evidence="3 4" key="1">
    <citation type="journal article" date="2020" name="Microorganisms">
        <title>Description of Three Novel Members in the Family Geobacteraceae, Oryzomonas japonicum gen. nov., sp. nov., Oryzomonas sagensis sp. nov., and Oryzomonas ruber sp. nov.</title>
        <authorList>
            <person name="Xu Z."/>
            <person name="Masuda Y."/>
            <person name="Hayakawa C."/>
            <person name="Ushijima N."/>
            <person name="Kawano K."/>
            <person name="Shiratori Y."/>
            <person name="Senoo K."/>
            <person name="Itoh H."/>
        </authorList>
    </citation>
    <scope>NUCLEOTIDE SEQUENCE [LARGE SCALE GENOMIC DNA]</scope>
    <source>
        <strain evidence="3 4">Red100</strain>
    </source>
</reference>
<protein>
    <submittedName>
        <fullName evidence="3">Uncharacterized protein</fullName>
    </submittedName>
</protein>
<evidence type="ECO:0000256" key="1">
    <source>
        <dbReference type="SAM" id="MobiDB-lite"/>
    </source>
</evidence>
<feature type="region of interest" description="Disordered" evidence="1">
    <location>
        <begin position="39"/>
        <end position="60"/>
    </location>
</feature>
<gene>
    <name evidence="3" type="ORF">F6V30_07590</name>
</gene>
<evidence type="ECO:0000256" key="2">
    <source>
        <dbReference type="SAM" id="SignalP"/>
    </source>
</evidence>